<evidence type="ECO:0000313" key="3">
    <source>
        <dbReference type="Proteomes" id="UP001153618"/>
    </source>
</evidence>
<feature type="region of interest" description="Disordered" evidence="1">
    <location>
        <begin position="204"/>
        <end position="255"/>
    </location>
</feature>
<keyword evidence="3" id="KW-1185">Reference proteome</keyword>
<feature type="compositionally biased region" description="Acidic residues" evidence="1">
    <location>
        <begin position="224"/>
        <end position="235"/>
    </location>
</feature>
<gene>
    <name evidence="2" type="ORF">POLS_LOCUS3065</name>
</gene>
<dbReference type="SUPFAM" id="SSF81383">
    <property type="entry name" value="F-box domain"/>
    <property type="match status" value="1"/>
</dbReference>
<name>A0A9W4MS00_PENOL</name>
<dbReference type="InterPro" id="IPR036047">
    <property type="entry name" value="F-box-like_dom_sf"/>
</dbReference>
<evidence type="ECO:0008006" key="4">
    <source>
        <dbReference type="Google" id="ProtNLM"/>
    </source>
</evidence>
<accession>A0A9W4MS00</accession>
<organism evidence="2 3">
    <name type="scientific">Penicillium olsonii</name>
    <dbReference type="NCBI Taxonomy" id="99116"/>
    <lineage>
        <taxon>Eukaryota</taxon>
        <taxon>Fungi</taxon>
        <taxon>Dikarya</taxon>
        <taxon>Ascomycota</taxon>
        <taxon>Pezizomycotina</taxon>
        <taxon>Eurotiomycetes</taxon>
        <taxon>Eurotiomycetidae</taxon>
        <taxon>Eurotiales</taxon>
        <taxon>Aspergillaceae</taxon>
        <taxon>Penicillium</taxon>
    </lineage>
</organism>
<dbReference type="EMBL" id="CAJVOS010000016">
    <property type="protein sequence ID" value="CAG8044061.1"/>
    <property type="molecule type" value="Genomic_DNA"/>
</dbReference>
<evidence type="ECO:0000313" key="2">
    <source>
        <dbReference type="EMBL" id="CAG8044061.1"/>
    </source>
</evidence>
<feature type="compositionally biased region" description="Basic and acidic residues" evidence="1">
    <location>
        <begin position="243"/>
        <end position="255"/>
    </location>
</feature>
<reference evidence="2" key="1">
    <citation type="submission" date="2021-07" db="EMBL/GenBank/DDBJ databases">
        <authorList>
            <person name="Branca A.L. A."/>
        </authorList>
    </citation>
    <scope>NUCLEOTIDE SEQUENCE</scope>
</reference>
<dbReference type="OrthoDB" id="3971593at2759"/>
<feature type="compositionally biased region" description="Low complexity" evidence="1">
    <location>
        <begin position="208"/>
        <end position="223"/>
    </location>
</feature>
<proteinExistence type="predicted"/>
<sequence>MAGLPTPIIAYNRHQLLDLPNEILQEVACYLPTDSDVLNLSRSSKEAWCKVFGGDSGVWRARFEVHFDVPPRKKYSELKNEYITRAFVLKAYIDFAVEEDPDQRLWMEVLQTMLQDCLVLPGVFGNSKTLEYLKRVLGQGNFLREPGKPGKPSDLFYGLQLCLSGVALDREVTCCCRRTDYDVETIYSIPKGFLPSNDADDEFADFNGSTSSESTGYGSSVESNELDEPGADVDQVDSNGSETSEHPVSDNKPRPYIDHLDLDLPKLLQIRSFWQRHLLSPSENTYEESYSGLPEILKPGVRKNDISKSSTLSTSWIGYYSCIHPFPRTIEELENRQTCGSHDEEMEIMTLELQTCQDLFWPDVCSQFVAPFKGANVKRVAFKGKQGIHGNVETNHAFGFIEDIEAAYGGFSGWQRVCFTLVERIDDEPLEVKEDAAGWLHIYEAVIIPGGRVMLGRWVDMKAPAATGPFIFWDI</sequence>
<dbReference type="Proteomes" id="UP001153618">
    <property type="component" value="Unassembled WGS sequence"/>
</dbReference>
<protein>
    <recommendedName>
        <fullName evidence="4">F-box domain-containing protein</fullName>
    </recommendedName>
</protein>
<dbReference type="AlphaFoldDB" id="A0A9W4MS00"/>
<comment type="caution">
    <text evidence="2">The sequence shown here is derived from an EMBL/GenBank/DDBJ whole genome shotgun (WGS) entry which is preliminary data.</text>
</comment>
<evidence type="ECO:0000256" key="1">
    <source>
        <dbReference type="SAM" id="MobiDB-lite"/>
    </source>
</evidence>